<evidence type="ECO:0000313" key="1">
    <source>
        <dbReference type="EMBL" id="OWZ09025.1"/>
    </source>
</evidence>
<organism evidence="1 2">
    <name type="scientific">Phytophthora megakarya</name>
    <dbReference type="NCBI Taxonomy" id="4795"/>
    <lineage>
        <taxon>Eukaryota</taxon>
        <taxon>Sar</taxon>
        <taxon>Stramenopiles</taxon>
        <taxon>Oomycota</taxon>
        <taxon>Peronosporomycetes</taxon>
        <taxon>Peronosporales</taxon>
        <taxon>Peronosporaceae</taxon>
        <taxon>Phytophthora</taxon>
    </lineage>
</organism>
<dbReference type="Proteomes" id="UP000198211">
    <property type="component" value="Unassembled WGS sequence"/>
</dbReference>
<comment type="caution">
    <text evidence="1">The sequence shown here is derived from an EMBL/GenBank/DDBJ whole genome shotgun (WGS) entry which is preliminary data.</text>
</comment>
<name>A0A225VUK9_9STRA</name>
<keyword evidence="2" id="KW-1185">Reference proteome</keyword>
<reference evidence="2" key="1">
    <citation type="submission" date="2017-03" db="EMBL/GenBank/DDBJ databases">
        <title>Phytopthora megakarya and P. palmivora, two closely related causual agents of cacao black pod achieved similar genome size and gene model numbers by different mechanisms.</title>
        <authorList>
            <person name="Ali S."/>
            <person name="Shao J."/>
            <person name="Larry D.J."/>
            <person name="Kronmiller B."/>
            <person name="Shen D."/>
            <person name="Strem M.D."/>
            <person name="Melnick R.L."/>
            <person name="Guiltinan M.J."/>
            <person name="Tyler B.M."/>
            <person name="Meinhardt L.W."/>
            <person name="Bailey B.A."/>
        </authorList>
    </citation>
    <scope>NUCLEOTIDE SEQUENCE [LARGE SCALE GENOMIC DNA]</scope>
    <source>
        <strain evidence="2">zdho120</strain>
    </source>
</reference>
<sequence length="117" mass="12729">MVSERLAKDFTPLPPPLTTGLSSHSMCCGSAVYAYASPQFLIQWISRRGAWLLDSLTKAFESTPVVRHTHGRNAGGAHLEPEIHTYAKAWGLLFMNVSGFTAVAPNIDSMVLDAALR</sequence>
<evidence type="ECO:0000313" key="2">
    <source>
        <dbReference type="Proteomes" id="UP000198211"/>
    </source>
</evidence>
<dbReference type="AlphaFoldDB" id="A0A225VUK9"/>
<dbReference type="STRING" id="4795.A0A225VUK9"/>
<dbReference type="EMBL" id="NBNE01002939">
    <property type="protein sequence ID" value="OWZ09025.1"/>
    <property type="molecule type" value="Genomic_DNA"/>
</dbReference>
<gene>
    <name evidence="1" type="ORF">PHMEG_00018336</name>
</gene>
<proteinExistence type="predicted"/>
<protein>
    <submittedName>
        <fullName evidence="1">Uncharacterized protein</fullName>
    </submittedName>
</protein>
<accession>A0A225VUK9</accession>